<dbReference type="OrthoDB" id="2686689at2759"/>
<dbReference type="Pfam" id="PF24764">
    <property type="entry name" value="rva_4"/>
    <property type="match status" value="1"/>
</dbReference>
<dbReference type="EMBL" id="CAJVCH010554766">
    <property type="protein sequence ID" value="CAG7830214.1"/>
    <property type="molecule type" value="Genomic_DNA"/>
</dbReference>
<dbReference type="Proteomes" id="UP000708208">
    <property type="component" value="Unassembled WGS sequence"/>
</dbReference>
<gene>
    <name evidence="2" type="ORF">AFUS01_LOCUS40033</name>
</gene>
<accession>A0A8J2LC75</accession>
<sequence length="56" mass="6296">MYANIWKIRVRGDIDGKSRLIVFLEADNNNRAVNNLSAFISAVSKCGLPSRTRTDK</sequence>
<organism evidence="2 3">
    <name type="scientific">Allacma fusca</name>
    <dbReference type="NCBI Taxonomy" id="39272"/>
    <lineage>
        <taxon>Eukaryota</taxon>
        <taxon>Metazoa</taxon>
        <taxon>Ecdysozoa</taxon>
        <taxon>Arthropoda</taxon>
        <taxon>Hexapoda</taxon>
        <taxon>Collembola</taxon>
        <taxon>Symphypleona</taxon>
        <taxon>Sminthuridae</taxon>
        <taxon>Allacma</taxon>
    </lineage>
</organism>
<feature type="non-terminal residue" evidence="2">
    <location>
        <position position="1"/>
    </location>
</feature>
<evidence type="ECO:0000313" key="3">
    <source>
        <dbReference type="Proteomes" id="UP000708208"/>
    </source>
</evidence>
<name>A0A8J2LC75_9HEXA</name>
<feature type="domain" description="Integrase core" evidence="1">
    <location>
        <begin position="6"/>
        <end position="56"/>
    </location>
</feature>
<dbReference type="AlphaFoldDB" id="A0A8J2LC75"/>
<dbReference type="InterPro" id="IPR058913">
    <property type="entry name" value="Integrase_dom_put"/>
</dbReference>
<keyword evidence="3" id="KW-1185">Reference proteome</keyword>
<proteinExistence type="predicted"/>
<evidence type="ECO:0000259" key="1">
    <source>
        <dbReference type="Pfam" id="PF24764"/>
    </source>
</evidence>
<reference evidence="2" key="1">
    <citation type="submission" date="2021-06" db="EMBL/GenBank/DDBJ databases">
        <authorList>
            <person name="Hodson N. C."/>
            <person name="Mongue J. A."/>
            <person name="Jaron S. K."/>
        </authorList>
    </citation>
    <scope>NUCLEOTIDE SEQUENCE</scope>
</reference>
<comment type="caution">
    <text evidence="2">The sequence shown here is derived from an EMBL/GenBank/DDBJ whole genome shotgun (WGS) entry which is preliminary data.</text>
</comment>
<evidence type="ECO:0000313" key="2">
    <source>
        <dbReference type="EMBL" id="CAG7830214.1"/>
    </source>
</evidence>
<protein>
    <recommendedName>
        <fullName evidence="1">Integrase core domain-containing protein</fullName>
    </recommendedName>
</protein>